<accession>A0A4P5PQ13</accession>
<dbReference type="AlphaFoldDB" id="A0A4P5PQ13"/>
<dbReference type="EMBL" id="BJCC01000027">
    <property type="protein sequence ID" value="GCF95143.1"/>
    <property type="molecule type" value="Genomic_DNA"/>
</dbReference>
<dbReference type="HAMAP" id="MF_01216">
    <property type="entry name" value="Azoreductase_type1"/>
    <property type="match status" value="1"/>
</dbReference>
<feature type="binding site" evidence="6">
    <location>
        <begin position="146"/>
        <end position="149"/>
    </location>
    <ligand>
        <name>FMN</name>
        <dbReference type="ChEBI" id="CHEBI:58210"/>
    </ligand>
</feature>
<evidence type="ECO:0000256" key="2">
    <source>
        <dbReference type="ARBA" id="ARBA00022643"/>
    </source>
</evidence>
<comment type="caution">
    <text evidence="8">The sequence shown here is derived from an EMBL/GenBank/DDBJ whole genome shotgun (WGS) entry which is preliminary data.</text>
</comment>
<comment type="catalytic activity">
    <reaction evidence="6">
        <text>2 a quinone + NADH + H(+) = 2 a 1,4-benzosemiquinone + NAD(+)</text>
        <dbReference type="Rhea" id="RHEA:65952"/>
        <dbReference type="ChEBI" id="CHEBI:15378"/>
        <dbReference type="ChEBI" id="CHEBI:57540"/>
        <dbReference type="ChEBI" id="CHEBI:57945"/>
        <dbReference type="ChEBI" id="CHEBI:132124"/>
        <dbReference type="ChEBI" id="CHEBI:134225"/>
    </reaction>
</comment>
<dbReference type="SUPFAM" id="SSF52218">
    <property type="entry name" value="Flavoproteins"/>
    <property type="match status" value="1"/>
</dbReference>
<comment type="caution">
    <text evidence="6">Lacks conserved residue(s) required for the propagation of feature annotation.</text>
</comment>
<comment type="similarity">
    <text evidence="6">Belongs to the azoreductase type 1 family.</text>
</comment>
<evidence type="ECO:0000313" key="8">
    <source>
        <dbReference type="EMBL" id="GCF95143.1"/>
    </source>
</evidence>
<evidence type="ECO:0000256" key="5">
    <source>
        <dbReference type="ARBA" id="ARBA00048542"/>
    </source>
</evidence>
<evidence type="ECO:0000256" key="1">
    <source>
        <dbReference type="ARBA" id="ARBA00022630"/>
    </source>
</evidence>
<keyword evidence="1 6" id="KW-0285">Flavoprotein</keyword>
<evidence type="ECO:0000259" key="7">
    <source>
        <dbReference type="Pfam" id="PF02525"/>
    </source>
</evidence>
<comment type="function">
    <text evidence="6">Quinone reductase that provides resistance to thiol-specific stress caused by electrophilic quinones.</text>
</comment>
<gene>
    <name evidence="8" type="primary">acpH</name>
    <name evidence="6" type="synonym">azoR</name>
    <name evidence="8" type="ORF">NRIC_30340</name>
</gene>
<keyword evidence="4 6" id="KW-0520">NAD</keyword>
<comment type="subunit">
    <text evidence="6">Homodimer.</text>
</comment>
<evidence type="ECO:0000256" key="3">
    <source>
        <dbReference type="ARBA" id="ARBA00023002"/>
    </source>
</evidence>
<dbReference type="InterPro" id="IPR003680">
    <property type="entry name" value="Flavodoxin_fold"/>
</dbReference>
<dbReference type="EC" id="1.7.1.17" evidence="6"/>
<dbReference type="Pfam" id="PF02525">
    <property type="entry name" value="Flavodoxin_2"/>
    <property type="match status" value="1"/>
</dbReference>
<comment type="function">
    <text evidence="6">Also exhibits azoreductase activity. Catalyzes the reductive cleavage of the azo bond in aromatic azo compounds to the corresponding amines.</text>
</comment>
<dbReference type="GO" id="GO:0009055">
    <property type="term" value="F:electron transfer activity"/>
    <property type="evidence" value="ECO:0007669"/>
    <property type="project" value="UniProtKB-UniRule"/>
</dbReference>
<proteinExistence type="inferred from homology"/>
<dbReference type="OrthoDB" id="9805013at2"/>
<organism evidence="8 9">
    <name type="scientific">Enterococcus florum</name>
    <dbReference type="NCBI Taxonomy" id="2480627"/>
    <lineage>
        <taxon>Bacteria</taxon>
        <taxon>Bacillati</taxon>
        <taxon>Bacillota</taxon>
        <taxon>Bacilli</taxon>
        <taxon>Lactobacillales</taxon>
        <taxon>Enterococcaceae</taxon>
        <taxon>Enterococcus</taxon>
    </lineage>
</organism>
<dbReference type="GO" id="GO:0010181">
    <property type="term" value="F:FMN binding"/>
    <property type="evidence" value="ECO:0007669"/>
    <property type="project" value="UniProtKB-UniRule"/>
</dbReference>
<dbReference type="RefSeq" id="WP_146623540.1">
    <property type="nucleotide sequence ID" value="NZ_BJCC01000027.1"/>
</dbReference>
<evidence type="ECO:0000256" key="6">
    <source>
        <dbReference type="HAMAP-Rule" id="MF_01216"/>
    </source>
</evidence>
<evidence type="ECO:0000313" key="9">
    <source>
        <dbReference type="Proteomes" id="UP000290567"/>
    </source>
</evidence>
<keyword evidence="3 6" id="KW-0560">Oxidoreductase</keyword>
<keyword evidence="9" id="KW-1185">Reference proteome</keyword>
<dbReference type="Proteomes" id="UP000290567">
    <property type="component" value="Unassembled WGS sequence"/>
</dbReference>
<dbReference type="PANTHER" id="PTHR43741:SF7">
    <property type="entry name" value="FMN-DEPENDENT NADH:QUINONE OXIDOREDUCTASE"/>
    <property type="match status" value="1"/>
</dbReference>
<protein>
    <recommendedName>
        <fullName evidence="6">FMN dependent NADH:quinone oxidoreductase</fullName>
        <ecNumber evidence="6">1.6.5.-</ecNumber>
    </recommendedName>
    <alternativeName>
        <fullName evidence="6">Azo-dye reductase</fullName>
    </alternativeName>
    <alternativeName>
        <fullName evidence="6">FMN-dependent NADH-azo compound oxidoreductase</fullName>
    </alternativeName>
    <alternativeName>
        <fullName evidence="6">FMN-dependent NADH-azoreductase</fullName>
        <ecNumber evidence="6">1.7.1.17</ecNumber>
    </alternativeName>
</protein>
<name>A0A4P5PQ13_9ENTE</name>
<dbReference type="InterPro" id="IPR050104">
    <property type="entry name" value="FMN-dep_NADH:Q_OxRdtase_AzoR1"/>
</dbReference>
<evidence type="ECO:0000256" key="4">
    <source>
        <dbReference type="ARBA" id="ARBA00023027"/>
    </source>
</evidence>
<dbReference type="InterPro" id="IPR029039">
    <property type="entry name" value="Flavoprotein-like_sf"/>
</dbReference>
<reference evidence="9" key="1">
    <citation type="submission" date="2019-02" db="EMBL/GenBank/DDBJ databases">
        <title>Draft genome sequence of Enterococcus sp. Gos25-1.</title>
        <authorList>
            <person name="Tanaka N."/>
            <person name="Shiwa Y."/>
            <person name="Fujita N."/>
        </authorList>
    </citation>
    <scope>NUCLEOTIDE SEQUENCE [LARGE SCALE GENOMIC DNA]</scope>
    <source>
        <strain evidence="9">Gos25-1</strain>
    </source>
</reference>
<dbReference type="InterPro" id="IPR023048">
    <property type="entry name" value="NADH:quinone_OxRdtase_FMN_depd"/>
</dbReference>
<feature type="domain" description="Flavodoxin-like fold" evidence="7">
    <location>
        <begin position="3"/>
        <end position="201"/>
    </location>
</feature>
<comment type="cofactor">
    <cofactor evidence="6">
        <name>FMN</name>
        <dbReference type="ChEBI" id="CHEBI:58210"/>
    </cofactor>
    <text evidence="6">Binds 1 FMN per subunit.</text>
</comment>
<dbReference type="EC" id="1.6.5.-" evidence="6"/>
<comment type="catalytic activity">
    <reaction evidence="5">
        <text>N,N-dimethyl-1,4-phenylenediamine + anthranilate + 2 NAD(+) = 2-(4-dimethylaminophenyl)diazenylbenzoate + 2 NADH + 2 H(+)</text>
        <dbReference type="Rhea" id="RHEA:55872"/>
        <dbReference type="ChEBI" id="CHEBI:15378"/>
        <dbReference type="ChEBI" id="CHEBI:15783"/>
        <dbReference type="ChEBI" id="CHEBI:16567"/>
        <dbReference type="ChEBI" id="CHEBI:57540"/>
        <dbReference type="ChEBI" id="CHEBI:57945"/>
        <dbReference type="ChEBI" id="CHEBI:71579"/>
        <dbReference type="EC" id="1.7.1.17"/>
    </reaction>
    <physiologicalReaction direction="right-to-left" evidence="5">
        <dbReference type="Rhea" id="RHEA:55874"/>
    </physiologicalReaction>
</comment>
<dbReference type="Gene3D" id="3.40.50.360">
    <property type="match status" value="1"/>
</dbReference>
<sequence>MANVLIVKAHPLTEEDSKTIMILDAFIEAHQTYHPEDTIEILDLYSTDIPEIDADLLLGWKKLSQGGDYEELSFDQQEKIRLFNEYTEQFLASEKIVIANALWNLNIPTRLKAWFDTVNVAGKTFRYSAEGPVGLITDKKVLHIQSSGGTYHGEDFSAQYVKGIIHFIGITDFSTVYSEGADYDPSKRTIIIEAAKEKAAEIAKNF</sequence>
<dbReference type="GO" id="GO:0016652">
    <property type="term" value="F:oxidoreductase activity, acting on NAD(P)H as acceptor"/>
    <property type="evidence" value="ECO:0007669"/>
    <property type="project" value="UniProtKB-UniRule"/>
</dbReference>
<dbReference type="PANTHER" id="PTHR43741">
    <property type="entry name" value="FMN-DEPENDENT NADH-AZOREDUCTASE 1"/>
    <property type="match status" value="1"/>
</dbReference>
<keyword evidence="2 6" id="KW-0288">FMN</keyword>
<dbReference type="GO" id="GO:0016655">
    <property type="term" value="F:oxidoreductase activity, acting on NAD(P)H, quinone or similar compound as acceptor"/>
    <property type="evidence" value="ECO:0007669"/>
    <property type="project" value="InterPro"/>
</dbReference>